<feature type="region of interest" description="Disordered" evidence="1">
    <location>
        <begin position="41"/>
        <end position="61"/>
    </location>
</feature>
<keyword evidence="3" id="KW-1185">Reference proteome</keyword>
<dbReference type="Proteomes" id="UP001283361">
    <property type="component" value="Unassembled WGS sequence"/>
</dbReference>
<proteinExistence type="predicted"/>
<evidence type="ECO:0000256" key="1">
    <source>
        <dbReference type="SAM" id="MobiDB-lite"/>
    </source>
</evidence>
<protein>
    <submittedName>
        <fullName evidence="2">Uncharacterized protein</fullName>
    </submittedName>
</protein>
<gene>
    <name evidence="2" type="ORF">RRG08_066259</name>
</gene>
<sequence>MELKNHDVIILQAELRILGTTALQPCSSCNCSALAKVECPPRRPPSCLECEPGDKRAPDSVNSARGVVKAWMDCFPPGQFEVVRAQLSRMYEIGSTEMRRGVRFLGNPGRTATPRLVN</sequence>
<dbReference type="AlphaFoldDB" id="A0AAE1BCY5"/>
<name>A0AAE1BCY5_9GAST</name>
<dbReference type="EMBL" id="JAWDGP010000067">
    <property type="protein sequence ID" value="KAK3804023.1"/>
    <property type="molecule type" value="Genomic_DNA"/>
</dbReference>
<organism evidence="2 3">
    <name type="scientific">Elysia crispata</name>
    <name type="common">lettuce slug</name>
    <dbReference type="NCBI Taxonomy" id="231223"/>
    <lineage>
        <taxon>Eukaryota</taxon>
        <taxon>Metazoa</taxon>
        <taxon>Spiralia</taxon>
        <taxon>Lophotrochozoa</taxon>
        <taxon>Mollusca</taxon>
        <taxon>Gastropoda</taxon>
        <taxon>Heterobranchia</taxon>
        <taxon>Euthyneura</taxon>
        <taxon>Panpulmonata</taxon>
        <taxon>Sacoglossa</taxon>
        <taxon>Placobranchoidea</taxon>
        <taxon>Plakobranchidae</taxon>
        <taxon>Elysia</taxon>
    </lineage>
</organism>
<accession>A0AAE1BCY5</accession>
<reference evidence="2" key="1">
    <citation type="journal article" date="2023" name="G3 (Bethesda)">
        <title>A reference genome for the long-term kleptoplast-retaining sea slug Elysia crispata morphotype clarki.</title>
        <authorList>
            <person name="Eastman K.E."/>
            <person name="Pendleton A.L."/>
            <person name="Shaikh M.A."/>
            <person name="Suttiyut T."/>
            <person name="Ogas R."/>
            <person name="Tomko P."/>
            <person name="Gavelis G."/>
            <person name="Widhalm J.R."/>
            <person name="Wisecaver J.H."/>
        </authorList>
    </citation>
    <scope>NUCLEOTIDE SEQUENCE</scope>
    <source>
        <strain evidence="2">ECLA1</strain>
    </source>
</reference>
<comment type="caution">
    <text evidence="2">The sequence shown here is derived from an EMBL/GenBank/DDBJ whole genome shotgun (WGS) entry which is preliminary data.</text>
</comment>
<evidence type="ECO:0000313" key="3">
    <source>
        <dbReference type="Proteomes" id="UP001283361"/>
    </source>
</evidence>
<evidence type="ECO:0000313" key="2">
    <source>
        <dbReference type="EMBL" id="KAK3804023.1"/>
    </source>
</evidence>